<protein>
    <submittedName>
        <fullName evidence="1">Uncharacterized protein</fullName>
    </submittedName>
</protein>
<dbReference type="Proteomes" id="UP000053268">
    <property type="component" value="Unassembled WGS sequence"/>
</dbReference>
<accession>A0A194PEL1</accession>
<evidence type="ECO:0000313" key="1">
    <source>
        <dbReference type="EMBL" id="KPI91129.1"/>
    </source>
</evidence>
<gene>
    <name evidence="1" type="ORF">RR46_14633</name>
</gene>
<name>A0A194PEL1_PAPXU</name>
<organism evidence="1 2">
    <name type="scientific">Papilio xuthus</name>
    <name type="common">Asian swallowtail butterfly</name>
    <dbReference type="NCBI Taxonomy" id="66420"/>
    <lineage>
        <taxon>Eukaryota</taxon>
        <taxon>Metazoa</taxon>
        <taxon>Ecdysozoa</taxon>
        <taxon>Arthropoda</taxon>
        <taxon>Hexapoda</taxon>
        <taxon>Insecta</taxon>
        <taxon>Pterygota</taxon>
        <taxon>Neoptera</taxon>
        <taxon>Endopterygota</taxon>
        <taxon>Lepidoptera</taxon>
        <taxon>Glossata</taxon>
        <taxon>Ditrysia</taxon>
        <taxon>Papilionoidea</taxon>
        <taxon>Papilionidae</taxon>
        <taxon>Papilioninae</taxon>
        <taxon>Papilio</taxon>
    </lineage>
</organism>
<sequence length="161" mass="18226">MKVNVEACKVKSKDDILKVNKYYDKEVKSKSKQPVSLINFMKHIMEKAKEEILSLKITDPIKGDRSELSSRLTIIRISLCPTRDCGIAETTNCYCFGTNDVLSSPRAIQSDIVQHRAKSFLCDDKKCKEQLANEQATAAHLYPQLQMRYLPLNDEGGDGQK</sequence>
<reference evidence="1 2" key="1">
    <citation type="journal article" date="2015" name="Nat. Commun.">
        <title>Outbred genome sequencing and CRISPR/Cas9 gene editing in butterflies.</title>
        <authorList>
            <person name="Li X."/>
            <person name="Fan D."/>
            <person name="Zhang W."/>
            <person name="Liu G."/>
            <person name="Zhang L."/>
            <person name="Zhao L."/>
            <person name="Fang X."/>
            <person name="Chen L."/>
            <person name="Dong Y."/>
            <person name="Chen Y."/>
            <person name="Ding Y."/>
            <person name="Zhao R."/>
            <person name="Feng M."/>
            <person name="Zhu Y."/>
            <person name="Feng Y."/>
            <person name="Jiang X."/>
            <person name="Zhu D."/>
            <person name="Xiang H."/>
            <person name="Feng X."/>
            <person name="Li S."/>
            <person name="Wang J."/>
            <person name="Zhang G."/>
            <person name="Kronforst M.R."/>
            <person name="Wang W."/>
        </authorList>
    </citation>
    <scope>NUCLEOTIDE SEQUENCE [LARGE SCALE GENOMIC DNA]</scope>
    <source>
        <strain evidence="1">Ya'a_city_454_Px</strain>
        <tissue evidence="1">Whole body</tissue>
    </source>
</reference>
<dbReference type="EMBL" id="KQ459606">
    <property type="protein sequence ID" value="KPI91129.1"/>
    <property type="molecule type" value="Genomic_DNA"/>
</dbReference>
<evidence type="ECO:0000313" key="2">
    <source>
        <dbReference type="Proteomes" id="UP000053268"/>
    </source>
</evidence>
<keyword evidence="2" id="KW-1185">Reference proteome</keyword>
<proteinExistence type="predicted"/>
<dbReference type="AlphaFoldDB" id="A0A194PEL1"/>